<accession>A0ACC2QZZ5</accession>
<comment type="caution">
    <text evidence="1">The sequence shown here is derived from an EMBL/GenBank/DDBJ whole genome shotgun (WGS) entry which is preliminary data.</text>
</comment>
<name>A0ACC2QZZ5_9NEOP</name>
<organism evidence="1 2">
    <name type="scientific">Mythimna loreyi</name>
    <dbReference type="NCBI Taxonomy" id="667449"/>
    <lineage>
        <taxon>Eukaryota</taxon>
        <taxon>Metazoa</taxon>
        <taxon>Ecdysozoa</taxon>
        <taxon>Arthropoda</taxon>
        <taxon>Hexapoda</taxon>
        <taxon>Insecta</taxon>
        <taxon>Pterygota</taxon>
        <taxon>Neoptera</taxon>
        <taxon>Endopterygota</taxon>
        <taxon>Lepidoptera</taxon>
        <taxon>Glossata</taxon>
        <taxon>Ditrysia</taxon>
        <taxon>Noctuoidea</taxon>
        <taxon>Noctuidae</taxon>
        <taxon>Noctuinae</taxon>
        <taxon>Hadenini</taxon>
        <taxon>Mythimna</taxon>
    </lineage>
</organism>
<sequence>MEPEFPCMETVLDSETSPGSESSADQAIKIKAASAPAGGFVIIPETPSEEERVVKPQISAPSYLNSLRENDDPPFRKPPKEPRPCIITGTIMNETEAVAMIAAAEAGGENGLKSFLGDFLIQKNIIANYYLSEKNFLISLLMETIEYAAQREFDALKLSTLITIYLATHKYFKWFYWQSPVAVWNYFKEVMIRHTIEDTPDGEEVFGAEECYDIVSHFHTVYLSNLPLVHIVTFGTHRLKLVWPFKPKGTA</sequence>
<proteinExistence type="predicted"/>
<dbReference type="Proteomes" id="UP001231649">
    <property type="component" value="Chromosome 10"/>
</dbReference>
<evidence type="ECO:0000313" key="1">
    <source>
        <dbReference type="EMBL" id="KAJ8729725.1"/>
    </source>
</evidence>
<evidence type="ECO:0000313" key="2">
    <source>
        <dbReference type="Proteomes" id="UP001231649"/>
    </source>
</evidence>
<gene>
    <name evidence="1" type="ORF">PYW08_001306</name>
</gene>
<protein>
    <submittedName>
        <fullName evidence="1">Uncharacterized protein</fullName>
    </submittedName>
</protein>
<dbReference type="EMBL" id="CM056786">
    <property type="protein sequence ID" value="KAJ8729725.1"/>
    <property type="molecule type" value="Genomic_DNA"/>
</dbReference>
<keyword evidence="2" id="KW-1185">Reference proteome</keyword>
<reference evidence="1" key="1">
    <citation type="submission" date="2023-03" db="EMBL/GenBank/DDBJ databases">
        <title>Chromosome-level genomes of two armyworms, Mythimna separata and Mythimna loreyi, provide insights into the biosynthesis and reception of sex pheromones.</title>
        <authorList>
            <person name="Zhao H."/>
        </authorList>
    </citation>
    <scope>NUCLEOTIDE SEQUENCE</scope>
    <source>
        <strain evidence="1">BeijingLab</strain>
    </source>
</reference>